<comment type="caution">
    <text evidence="4">The sequence shown here is derived from an EMBL/GenBank/DDBJ whole genome shotgun (WGS) entry which is preliminary data.</text>
</comment>
<evidence type="ECO:0000259" key="3">
    <source>
        <dbReference type="Pfam" id="PF05649"/>
    </source>
</evidence>
<dbReference type="PANTHER" id="PTHR11733">
    <property type="entry name" value="ZINC METALLOPROTEASE FAMILY M13 NEPRILYSIN-RELATED"/>
    <property type="match status" value="1"/>
</dbReference>
<accession>A0ABD0YZL5</accession>
<reference evidence="4 5" key="1">
    <citation type="submission" date="2024-07" db="EMBL/GenBank/DDBJ databases">
        <title>Chromosome-level genome assembly of the water stick insect Ranatra chinensis (Heteroptera: Nepidae).</title>
        <authorList>
            <person name="Liu X."/>
        </authorList>
    </citation>
    <scope>NUCLEOTIDE SEQUENCE [LARGE SCALE GENOMIC DNA]</scope>
    <source>
        <strain evidence="4">Cailab_2021Rc</strain>
        <tissue evidence="4">Muscle</tissue>
    </source>
</reference>
<dbReference type="EMBL" id="JBFDAA010000004">
    <property type="protein sequence ID" value="KAL1137607.1"/>
    <property type="molecule type" value="Genomic_DNA"/>
</dbReference>
<keyword evidence="5" id="KW-1185">Reference proteome</keyword>
<comment type="similarity">
    <text evidence="2">Belongs to the peptidase M13 family.</text>
</comment>
<evidence type="ECO:0000313" key="4">
    <source>
        <dbReference type="EMBL" id="KAL1137607.1"/>
    </source>
</evidence>
<protein>
    <recommendedName>
        <fullName evidence="3">Peptidase M13 N-terminal domain-containing protein</fullName>
    </recommendedName>
</protein>
<dbReference type="InterPro" id="IPR000718">
    <property type="entry name" value="Peptidase_M13"/>
</dbReference>
<comment type="subcellular location">
    <subcellularLocation>
        <location evidence="1">Cell membrane</location>
        <topology evidence="1">Single-pass type II membrane protein</topology>
    </subcellularLocation>
</comment>
<name>A0ABD0YZL5_9HEMI</name>
<sequence length="526" mass="60517">MPHPEGLDQIEWKIKNIYDSCMSETVETEENRPLKKEITKLGGWRVLREFSLQTWDMKKTLRELHSKYNIQPFFRIDVVPDATQPQLSIIQISPGSLGLPDKTYYYRRAEDKIIQAYKRFLMDVVMTLGATSDDASTFSDDLFGFEKRLAERFPTRLPDRPGRYRPTIAKLEEIAPSVPFFDILSSLFPAARLTKKSEVVVVASDHLVNVSRIIASTDRSVLNDYMMWRLATGYLPYLSKKYRNTVTEFHKHLYGFREPMPRWEVCIETLQKFMGFGLEALIENSHRENDRKCKVVYDMFDQIKASIKSAIETSNNLPSHIQEHFLDKINSVGIQIGLSIPMRHPTYYNSFYSSLSTIKDDYFKNVLFGVNFLIDEQQKRLNAPFDNDRWIDIVSDGSLNVAYVPEVNMVIIPLALLSMPYFHIHFPWSVLYGGIGSEIGVAVLSSITGRGLFHSGDGTLLTSDHPVCNITHECFLHHPQATPYLEATKYTFQALENVLEKLPHSHQPALEYLEDEAIFFIAYAQV</sequence>
<evidence type="ECO:0000256" key="1">
    <source>
        <dbReference type="ARBA" id="ARBA00004401"/>
    </source>
</evidence>
<proteinExistence type="inferred from homology"/>
<dbReference type="PROSITE" id="PS51885">
    <property type="entry name" value="NEPRILYSIN"/>
    <property type="match status" value="1"/>
</dbReference>
<gene>
    <name evidence="4" type="ORF">AAG570_009303</name>
</gene>
<dbReference type="GO" id="GO:0005886">
    <property type="term" value="C:plasma membrane"/>
    <property type="evidence" value="ECO:0007669"/>
    <property type="project" value="UniProtKB-SubCell"/>
</dbReference>
<dbReference type="Gene3D" id="1.10.1380.10">
    <property type="entry name" value="Neutral endopeptidase , domain2"/>
    <property type="match status" value="1"/>
</dbReference>
<dbReference type="Pfam" id="PF05649">
    <property type="entry name" value="Peptidase_M13_N"/>
    <property type="match status" value="1"/>
</dbReference>
<feature type="domain" description="Peptidase M13 N-terminal" evidence="3">
    <location>
        <begin position="11"/>
        <end position="337"/>
    </location>
</feature>
<dbReference type="InterPro" id="IPR008753">
    <property type="entry name" value="Peptidase_M13_N"/>
</dbReference>
<evidence type="ECO:0000256" key="2">
    <source>
        <dbReference type="ARBA" id="ARBA00007357"/>
    </source>
</evidence>
<dbReference type="AlphaFoldDB" id="A0ABD0YZL5"/>
<dbReference type="CDD" id="cd08662">
    <property type="entry name" value="M13"/>
    <property type="match status" value="1"/>
</dbReference>
<organism evidence="4 5">
    <name type="scientific">Ranatra chinensis</name>
    <dbReference type="NCBI Taxonomy" id="642074"/>
    <lineage>
        <taxon>Eukaryota</taxon>
        <taxon>Metazoa</taxon>
        <taxon>Ecdysozoa</taxon>
        <taxon>Arthropoda</taxon>
        <taxon>Hexapoda</taxon>
        <taxon>Insecta</taxon>
        <taxon>Pterygota</taxon>
        <taxon>Neoptera</taxon>
        <taxon>Paraneoptera</taxon>
        <taxon>Hemiptera</taxon>
        <taxon>Heteroptera</taxon>
        <taxon>Panheteroptera</taxon>
        <taxon>Nepomorpha</taxon>
        <taxon>Nepidae</taxon>
        <taxon>Ranatrinae</taxon>
        <taxon>Ranatra</taxon>
    </lineage>
</organism>
<evidence type="ECO:0000313" key="5">
    <source>
        <dbReference type="Proteomes" id="UP001558652"/>
    </source>
</evidence>
<dbReference type="Proteomes" id="UP001558652">
    <property type="component" value="Unassembled WGS sequence"/>
</dbReference>
<dbReference type="SUPFAM" id="SSF55486">
    <property type="entry name" value="Metalloproteases ('zincins'), catalytic domain"/>
    <property type="match status" value="1"/>
</dbReference>
<dbReference type="PANTHER" id="PTHR11733:SF228">
    <property type="entry name" value="PROTEIN GONE EARLY"/>
    <property type="match status" value="1"/>
</dbReference>
<dbReference type="InterPro" id="IPR042089">
    <property type="entry name" value="Peptidase_M13_dom_2"/>
</dbReference>